<comment type="similarity">
    <text evidence="2">Belongs to the DtxR/MntR family.</text>
</comment>
<dbReference type="GO" id="GO:0045892">
    <property type="term" value="P:negative regulation of DNA-templated transcription"/>
    <property type="evidence" value="ECO:0007669"/>
    <property type="project" value="TreeGrafter"/>
</dbReference>
<dbReference type="Gene3D" id="1.10.60.10">
    <property type="entry name" value="Iron dependent repressor, metal binding and dimerisation domain"/>
    <property type="match status" value="1"/>
</dbReference>
<dbReference type="SUPFAM" id="SSF47979">
    <property type="entry name" value="Iron-dependent repressor protein, dimerization domain"/>
    <property type="match status" value="1"/>
</dbReference>
<dbReference type="AlphaFoldDB" id="A0A9W6FNZ9"/>
<dbReference type="GO" id="GO:0003700">
    <property type="term" value="F:DNA-binding transcription factor activity"/>
    <property type="evidence" value="ECO:0007669"/>
    <property type="project" value="InterPro"/>
</dbReference>
<organism evidence="13 14">
    <name type="scientific">Agromyces rhizosphaerae</name>
    <dbReference type="NCBI Taxonomy" id="88374"/>
    <lineage>
        <taxon>Bacteria</taxon>
        <taxon>Bacillati</taxon>
        <taxon>Actinomycetota</taxon>
        <taxon>Actinomycetes</taxon>
        <taxon>Micrococcales</taxon>
        <taxon>Microbacteriaceae</taxon>
        <taxon>Agromyces</taxon>
    </lineage>
</organism>
<reference evidence="13" key="1">
    <citation type="submission" date="2022-12" db="EMBL/GenBank/DDBJ databases">
        <title>Reference genome sequencing for broad-spectrum identification of bacterial and archaeal isolates by mass spectrometry.</title>
        <authorList>
            <person name="Sekiguchi Y."/>
            <person name="Tourlousse D.M."/>
        </authorList>
    </citation>
    <scope>NUCLEOTIDE SEQUENCE</scope>
    <source>
        <strain evidence="13">14</strain>
    </source>
</reference>
<dbReference type="InterPro" id="IPR022687">
    <property type="entry name" value="HTH_DTXR"/>
</dbReference>
<dbReference type="Pfam" id="PF01325">
    <property type="entry name" value="Fe_dep_repress"/>
    <property type="match status" value="1"/>
</dbReference>
<dbReference type="GO" id="GO:0046983">
    <property type="term" value="F:protein dimerization activity"/>
    <property type="evidence" value="ECO:0007669"/>
    <property type="project" value="InterPro"/>
</dbReference>
<evidence type="ECO:0000256" key="9">
    <source>
        <dbReference type="ARBA" id="ARBA00023163"/>
    </source>
</evidence>
<sequence>MPASTSPAVEDYLKTIYGHTEWQDEPITPSVLAGKLGVAPSSVTEMVKKMAAAGLVSHVPYGAVRLTPGGTTRALAVVRRHRLIETWLVREMGYAWDEVHDEAEVLEHALSDRLLEAIDARLGRPDRDPHGDPIPHADGTRVQADAVLLSEASVAHVGRVVRISDRDPAVLRDLVEVGVGLDTVLTLTEATPDAVTVELDPASIASASAAGRADAPGPAPVASAPLHLPRTHAEAIWVTA</sequence>
<keyword evidence="8" id="KW-0010">Activator</keyword>
<keyword evidence="10" id="KW-0464">Manganese</keyword>
<dbReference type="SMART" id="SM00529">
    <property type="entry name" value="HTH_DTXR"/>
    <property type="match status" value="1"/>
</dbReference>
<dbReference type="FunFam" id="1.10.60.10:FF:000004">
    <property type="entry name" value="DtxR family transcriptional regulator"/>
    <property type="match status" value="1"/>
</dbReference>
<dbReference type="PANTHER" id="PTHR33238:SF11">
    <property type="entry name" value="TRANSCRIPTIONAL REGULATOR MNTR"/>
    <property type="match status" value="1"/>
</dbReference>
<gene>
    <name evidence="13" type="ORF">ARHIZOSPH14_17360</name>
</gene>
<comment type="subunit">
    <text evidence="3">Homodimer.</text>
</comment>
<evidence type="ECO:0000256" key="2">
    <source>
        <dbReference type="ARBA" id="ARBA00007871"/>
    </source>
</evidence>
<dbReference type="InterPro" id="IPR007167">
    <property type="entry name" value="Fe-transptr_FeoA-like"/>
</dbReference>
<evidence type="ECO:0000313" key="13">
    <source>
        <dbReference type="EMBL" id="GLI27494.1"/>
    </source>
</evidence>
<evidence type="ECO:0000256" key="11">
    <source>
        <dbReference type="ARBA" id="ARBA00032593"/>
    </source>
</evidence>
<name>A0A9W6FNZ9_9MICO</name>
<dbReference type="EMBL" id="BSDP01000001">
    <property type="protein sequence ID" value="GLI27494.1"/>
    <property type="molecule type" value="Genomic_DNA"/>
</dbReference>
<comment type="caution">
    <text evidence="13">The sequence shown here is derived from an EMBL/GenBank/DDBJ whole genome shotgun (WGS) entry which is preliminary data.</text>
</comment>
<keyword evidence="9" id="KW-0804">Transcription</keyword>
<evidence type="ECO:0000256" key="4">
    <source>
        <dbReference type="ARBA" id="ARBA00022490"/>
    </source>
</evidence>
<keyword evidence="14" id="KW-1185">Reference proteome</keyword>
<accession>A0A9W6FNZ9</accession>
<dbReference type="SMART" id="SM00899">
    <property type="entry name" value="FeoA"/>
    <property type="match status" value="1"/>
</dbReference>
<dbReference type="InterPro" id="IPR036388">
    <property type="entry name" value="WH-like_DNA-bd_sf"/>
</dbReference>
<evidence type="ECO:0000256" key="1">
    <source>
        <dbReference type="ARBA" id="ARBA00004496"/>
    </source>
</evidence>
<evidence type="ECO:0000256" key="8">
    <source>
        <dbReference type="ARBA" id="ARBA00023159"/>
    </source>
</evidence>
<protein>
    <recommendedName>
        <fullName evidence="11">Manganese transport regulator</fullName>
    </recommendedName>
</protein>
<dbReference type="GO" id="GO:0005737">
    <property type="term" value="C:cytoplasm"/>
    <property type="evidence" value="ECO:0007669"/>
    <property type="project" value="UniProtKB-SubCell"/>
</dbReference>
<feature type="domain" description="HTH dtxR-type" evidence="12">
    <location>
        <begin position="1"/>
        <end position="67"/>
    </location>
</feature>
<evidence type="ECO:0000259" key="12">
    <source>
        <dbReference type="PROSITE" id="PS50944"/>
    </source>
</evidence>
<keyword evidence="7" id="KW-0238">DNA-binding</keyword>
<keyword evidence="5" id="KW-0678">Repressor</keyword>
<evidence type="ECO:0000256" key="7">
    <source>
        <dbReference type="ARBA" id="ARBA00023125"/>
    </source>
</evidence>
<evidence type="ECO:0000256" key="3">
    <source>
        <dbReference type="ARBA" id="ARBA00011738"/>
    </source>
</evidence>
<keyword evidence="6" id="KW-0805">Transcription regulation</keyword>
<dbReference type="InterPro" id="IPR022689">
    <property type="entry name" value="Iron_dep_repressor"/>
</dbReference>
<dbReference type="GO" id="GO:0046914">
    <property type="term" value="F:transition metal ion binding"/>
    <property type="evidence" value="ECO:0007669"/>
    <property type="project" value="InterPro"/>
</dbReference>
<keyword evidence="4" id="KW-0963">Cytoplasm</keyword>
<proteinExistence type="inferred from homology"/>
<dbReference type="InterPro" id="IPR036421">
    <property type="entry name" value="Fe_dep_repressor_sf"/>
</dbReference>
<dbReference type="InterPro" id="IPR036390">
    <property type="entry name" value="WH_DNA-bd_sf"/>
</dbReference>
<dbReference type="InterPro" id="IPR001367">
    <property type="entry name" value="Fe_dep_repressor"/>
</dbReference>
<dbReference type="RefSeq" id="WP_281884079.1">
    <property type="nucleotide sequence ID" value="NZ_BSDP01000001.1"/>
</dbReference>
<dbReference type="PANTHER" id="PTHR33238">
    <property type="entry name" value="IRON (METAL) DEPENDENT REPRESSOR, DTXR FAMILY"/>
    <property type="match status" value="1"/>
</dbReference>
<dbReference type="Pfam" id="PF04023">
    <property type="entry name" value="FeoA"/>
    <property type="match status" value="1"/>
</dbReference>
<comment type="subcellular location">
    <subcellularLocation>
        <location evidence="1">Cytoplasm</location>
    </subcellularLocation>
</comment>
<dbReference type="SUPFAM" id="SSF46785">
    <property type="entry name" value="Winged helix' DNA-binding domain"/>
    <property type="match status" value="1"/>
</dbReference>
<dbReference type="InterPro" id="IPR050536">
    <property type="entry name" value="DtxR_MntR_Metal-Reg"/>
</dbReference>
<evidence type="ECO:0000256" key="10">
    <source>
        <dbReference type="ARBA" id="ARBA00023211"/>
    </source>
</evidence>
<dbReference type="Gene3D" id="1.10.10.10">
    <property type="entry name" value="Winged helix-like DNA-binding domain superfamily/Winged helix DNA-binding domain"/>
    <property type="match status" value="1"/>
</dbReference>
<dbReference type="Pfam" id="PF02742">
    <property type="entry name" value="Fe_dep_repr_C"/>
    <property type="match status" value="1"/>
</dbReference>
<evidence type="ECO:0000256" key="5">
    <source>
        <dbReference type="ARBA" id="ARBA00022491"/>
    </source>
</evidence>
<dbReference type="PROSITE" id="PS50944">
    <property type="entry name" value="HTH_DTXR"/>
    <property type="match status" value="1"/>
</dbReference>
<evidence type="ECO:0000313" key="14">
    <source>
        <dbReference type="Proteomes" id="UP001144396"/>
    </source>
</evidence>
<dbReference type="Proteomes" id="UP001144396">
    <property type="component" value="Unassembled WGS sequence"/>
</dbReference>
<dbReference type="GO" id="GO:0003677">
    <property type="term" value="F:DNA binding"/>
    <property type="evidence" value="ECO:0007669"/>
    <property type="project" value="UniProtKB-KW"/>
</dbReference>
<evidence type="ECO:0000256" key="6">
    <source>
        <dbReference type="ARBA" id="ARBA00023015"/>
    </source>
</evidence>